<dbReference type="Proteomes" id="UP001432180">
    <property type="component" value="Chromosome"/>
</dbReference>
<dbReference type="EMBL" id="CP121472">
    <property type="protein sequence ID" value="WPL15470.1"/>
    <property type="molecule type" value="Genomic_DNA"/>
</dbReference>
<evidence type="ECO:0000313" key="2">
    <source>
        <dbReference type="Proteomes" id="UP001432180"/>
    </source>
</evidence>
<dbReference type="PANTHER" id="PTHR47623:SF1">
    <property type="entry name" value="OS09G0287300 PROTEIN"/>
    <property type="match status" value="1"/>
</dbReference>
<dbReference type="CDD" id="cd07040">
    <property type="entry name" value="HP"/>
    <property type="match status" value="1"/>
</dbReference>
<dbReference type="PANTHER" id="PTHR47623">
    <property type="entry name" value="OS09G0287300 PROTEIN"/>
    <property type="match status" value="1"/>
</dbReference>
<protein>
    <submittedName>
        <fullName evidence="1">Phosphohistidine phosphatase</fullName>
    </submittedName>
</protein>
<accession>A0ABZ0S2L6</accession>
<proteinExistence type="predicted"/>
<evidence type="ECO:0000313" key="1">
    <source>
        <dbReference type="EMBL" id="WPL15470.1"/>
    </source>
</evidence>
<dbReference type="Pfam" id="PF00300">
    <property type="entry name" value="His_Phos_1"/>
    <property type="match status" value="1"/>
</dbReference>
<dbReference type="InterPro" id="IPR013078">
    <property type="entry name" value="His_Pase_superF_clade-1"/>
</dbReference>
<dbReference type="InterPro" id="IPR029033">
    <property type="entry name" value="His_PPase_superfam"/>
</dbReference>
<sequence>MSRELLIMRHAKSDWDSSARRDFDRPLAKRGKRDAPRVGAWLYREGLVPDLILSSPAERARTTVLKVCKRLDCSKQDIRWDERIYEAETTTLLELLGQCPPESGTVLLVGHNPGLESLLRYLTDNDFDPPADGKLLPTAAIARLEMPSDWSRLARGSANLISLTRPKHLPDSD</sequence>
<dbReference type="SUPFAM" id="SSF53254">
    <property type="entry name" value="Phosphoglycerate mutase-like"/>
    <property type="match status" value="1"/>
</dbReference>
<dbReference type="Gene3D" id="3.40.50.1240">
    <property type="entry name" value="Phosphoglycerate mutase-like"/>
    <property type="match status" value="1"/>
</dbReference>
<gene>
    <name evidence="1" type="ORF">Thiowin_00369</name>
</gene>
<dbReference type="RefSeq" id="WP_328986042.1">
    <property type="nucleotide sequence ID" value="NZ_CP121472.1"/>
</dbReference>
<organism evidence="1 2">
    <name type="scientific">Thiorhodovibrio winogradskyi</name>
    <dbReference type="NCBI Taxonomy" id="77007"/>
    <lineage>
        <taxon>Bacteria</taxon>
        <taxon>Pseudomonadati</taxon>
        <taxon>Pseudomonadota</taxon>
        <taxon>Gammaproteobacteria</taxon>
        <taxon>Chromatiales</taxon>
        <taxon>Chromatiaceae</taxon>
        <taxon>Thiorhodovibrio</taxon>
    </lineage>
</organism>
<name>A0ABZ0S2L6_9GAMM</name>
<reference evidence="1 2" key="1">
    <citation type="journal article" date="2023" name="Microorganisms">
        <title>Thiorhodovibrio frisius and Trv. litoralis spp. nov., Two Novel Members from a Clade of Fastidious Purple Sulfur Bacteria That Exhibit Unique Red-Shifted Light-Harvesting Capabilities.</title>
        <authorList>
            <person name="Methner A."/>
            <person name="Kuzyk S.B."/>
            <person name="Petersen J."/>
            <person name="Bauer S."/>
            <person name="Brinkmann H."/>
            <person name="Sichau K."/>
            <person name="Wanner G."/>
            <person name="Wolf J."/>
            <person name="Neumann-Schaal M."/>
            <person name="Henke P."/>
            <person name="Tank M."/>
            <person name="Sproer C."/>
            <person name="Bunk B."/>
            <person name="Overmann J."/>
        </authorList>
    </citation>
    <scope>NUCLEOTIDE SEQUENCE [LARGE SCALE GENOMIC DNA]</scope>
    <source>
        <strain evidence="1 2">DSM 6702</strain>
    </source>
</reference>
<dbReference type="SMART" id="SM00855">
    <property type="entry name" value="PGAM"/>
    <property type="match status" value="1"/>
</dbReference>
<keyword evidence="2" id="KW-1185">Reference proteome</keyword>